<dbReference type="EC" id="3.5.1.18" evidence="5 14"/>
<keyword evidence="7" id="KW-0479">Metal-binding</keyword>
<evidence type="ECO:0000256" key="6">
    <source>
        <dbReference type="ARBA" id="ARBA00022605"/>
    </source>
</evidence>
<keyword evidence="8 16" id="KW-0378">Hydrolase</keyword>
<name>A0LW05_ACIC1</name>
<keyword evidence="12" id="KW-0170">Cobalt</keyword>
<comment type="catalytic activity">
    <reaction evidence="13">
        <text>N-succinyl-(2S,6S)-2,6-diaminopimelate + H2O = (2S,6S)-2,6-diaminopimelate + succinate</text>
        <dbReference type="Rhea" id="RHEA:22608"/>
        <dbReference type="ChEBI" id="CHEBI:15377"/>
        <dbReference type="ChEBI" id="CHEBI:30031"/>
        <dbReference type="ChEBI" id="CHEBI:57609"/>
        <dbReference type="ChEBI" id="CHEBI:58087"/>
        <dbReference type="EC" id="3.5.1.18"/>
    </reaction>
</comment>
<dbReference type="FunFam" id="3.30.70.360:FF:000011">
    <property type="entry name" value="Succinyl-diaminopimelate desuccinylase"/>
    <property type="match status" value="1"/>
</dbReference>
<dbReference type="Proteomes" id="UP000008221">
    <property type="component" value="Chromosome"/>
</dbReference>
<gene>
    <name evidence="16" type="ordered locus">Acel_1843</name>
</gene>
<keyword evidence="9" id="KW-0862">Zinc</keyword>
<reference evidence="16 17" key="1">
    <citation type="journal article" date="2009" name="Genome Res.">
        <title>Complete genome of the cellulolytic thermophile Acidothermus cellulolyticus 11B provides insights into its ecophysiological and evolutionary adaptations.</title>
        <authorList>
            <person name="Barabote R.D."/>
            <person name="Xie G."/>
            <person name="Leu D.H."/>
            <person name="Normand P."/>
            <person name="Necsulea A."/>
            <person name="Daubin V."/>
            <person name="Medigue C."/>
            <person name="Adney W.S."/>
            <person name="Xu X.C."/>
            <person name="Lapidus A."/>
            <person name="Parales R.E."/>
            <person name="Detter C."/>
            <person name="Pujic P."/>
            <person name="Bruce D."/>
            <person name="Lavire C."/>
            <person name="Challacombe J.F."/>
            <person name="Brettin T.S."/>
            <person name="Berry A.M."/>
        </authorList>
    </citation>
    <scope>NUCLEOTIDE SEQUENCE [LARGE SCALE GENOMIC DNA]</scope>
    <source>
        <strain evidence="17">ATCC 43068 / DSM 8971 / 11B</strain>
    </source>
</reference>
<feature type="domain" description="Peptidase M20 dimerisation" evidence="15">
    <location>
        <begin position="171"/>
        <end position="269"/>
    </location>
</feature>
<evidence type="ECO:0000256" key="2">
    <source>
        <dbReference type="ARBA" id="ARBA00001947"/>
    </source>
</evidence>
<dbReference type="InterPro" id="IPR010174">
    <property type="entry name" value="Succinyl-DAP_deSuclase_DapE"/>
</dbReference>
<dbReference type="InParanoid" id="A0LW05"/>
<organism evidence="16 17">
    <name type="scientific">Acidothermus cellulolyticus (strain ATCC 43068 / DSM 8971 / 11B)</name>
    <dbReference type="NCBI Taxonomy" id="351607"/>
    <lineage>
        <taxon>Bacteria</taxon>
        <taxon>Bacillati</taxon>
        <taxon>Actinomycetota</taxon>
        <taxon>Actinomycetes</taxon>
        <taxon>Acidothermales</taxon>
        <taxon>Acidothermaceae</taxon>
        <taxon>Acidothermus</taxon>
    </lineage>
</organism>
<dbReference type="PANTHER" id="PTHR43808:SF31">
    <property type="entry name" value="N-ACETYL-L-CITRULLINE DEACETYLASE"/>
    <property type="match status" value="1"/>
</dbReference>
<dbReference type="EMBL" id="CP000481">
    <property type="protein sequence ID" value="ABK53615.1"/>
    <property type="molecule type" value="Genomic_DNA"/>
</dbReference>
<dbReference type="KEGG" id="ace:Acel_1843"/>
<evidence type="ECO:0000313" key="17">
    <source>
        <dbReference type="Proteomes" id="UP000008221"/>
    </source>
</evidence>
<evidence type="ECO:0000256" key="11">
    <source>
        <dbReference type="ARBA" id="ARBA00023154"/>
    </source>
</evidence>
<comment type="pathway">
    <text evidence="3">Amino-acid biosynthesis; L-lysine biosynthesis via DAP pathway; LL-2,6-diaminopimelate from (S)-tetrahydrodipicolinate (succinylase route): step 3/3.</text>
</comment>
<evidence type="ECO:0000256" key="9">
    <source>
        <dbReference type="ARBA" id="ARBA00022833"/>
    </source>
</evidence>
<dbReference type="InterPro" id="IPR011650">
    <property type="entry name" value="Peptidase_M20_dimer"/>
</dbReference>
<keyword evidence="11" id="KW-0457">Lysine biosynthesis</keyword>
<dbReference type="STRING" id="351607.Acel_1843"/>
<dbReference type="AlphaFoldDB" id="A0LW05"/>
<dbReference type="InterPro" id="IPR050072">
    <property type="entry name" value="Peptidase_M20A"/>
</dbReference>
<evidence type="ECO:0000256" key="14">
    <source>
        <dbReference type="NCBIfam" id="TIGR01900"/>
    </source>
</evidence>
<comment type="subunit">
    <text evidence="4">Homodimer.</text>
</comment>
<dbReference type="InterPro" id="IPR036264">
    <property type="entry name" value="Bact_exopeptidase_dim_dom"/>
</dbReference>
<evidence type="ECO:0000256" key="12">
    <source>
        <dbReference type="ARBA" id="ARBA00023285"/>
    </source>
</evidence>
<comment type="cofactor">
    <cofactor evidence="1">
        <name>Co(2+)</name>
        <dbReference type="ChEBI" id="CHEBI:48828"/>
    </cofactor>
</comment>
<dbReference type="RefSeq" id="WP_011720678.1">
    <property type="nucleotide sequence ID" value="NC_008578.1"/>
</dbReference>
<dbReference type="FunCoup" id="A0LW05">
    <property type="interactions" value="94"/>
</dbReference>
<evidence type="ECO:0000256" key="1">
    <source>
        <dbReference type="ARBA" id="ARBA00001941"/>
    </source>
</evidence>
<evidence type="ECO:0000256" key="5">
    <source>
        <dbReference type="ARBA" id="ARBA00011921"/>
    </source>
</evidence>
<dbReference type="GO" id="GO:0006526">
    <property type="term" value="P:L-arginine biosynthetic process"/>
    <property type="evidence" value="ECO:0007669"/>
    <property type="project" value="TreeGrafter"/>
</dbReference>
<dbReference type="GO" id="GO:0009014">
    <property type="term" value="F:succinyl-diaminopimelate desuccinylase activity"/>
    <property type="evidence" value="ECO:0007669"/>
    <property type="project" value="UniProtKB-UniRule"/>
</dbReference>
<keyword evidence="17" id="KW-1185">Reference proteome</keyword>
<dbReference type="HOGENOM" id="CLU_021802_1_0_11"/>
<dbReference type="InterPro" id="IPR002933">
    <property type="entry name" value="Peptidase_M20"/>
</dbReference>
<evidence type="ECO:0000256" key="4">
    <source>
        <dbReference type="ARBA" id="ARBA00011738"/>
    </source>
</evidence>
<evidence type="ECO:0000256" key="3">
    <source>
        <dbReference type="ARBA" id="ARBA00005130"/>
    </source>
</evidence>
<dbReference type="Gene3D" id="3.30.70.360">
    <property type="match status" value="1"/>
</dbReference>
<evidence type="ECO:0000256" key="13">
    <source>
        <dbReference type="ARBA" id="ARBA00051301"/>
    </source>
</evidence>
<evidence type="ECO:0000256" key="7">
    <source>
        <dbReference type="ARBA" id="ARBA00022723"/>
    </source>
</evidence>
<evidence type="ECO:0000256" key="10">
    <source>
        <dbReference type="ARBA" id="ARBA00022915"/>
    </source>
</evidence>
<dbReference type="Gene3D" id="3.40.630.10">
    <property type="entry name" value="Zn peptidases"/>
    <property type="match status" value="1"/>
</dbReference>
<dbReference type="GO" id="GO:0046872">
    <property type="term" value="F:metal ion binding"/>
    <property type="evidence" value="ECO:0007669"/>
    <property type="project" value="UniProtKB-KW"/>
</dbReference>
<protein>
    <recommendedName>
        <fullName evidence="5 14">Succinyl-diaminopimelate desuccinylase</fullName>
        <ecNumber evidence="5 14">3.5.1.18</ecNumber>
    </recommendedName>
</protein>
<keyword evidence="10" id="KW-0220">Diaminopimelate biosynthesis</keyword>
<dbReference type="eggNOG" id="COG0624">
    <property type="taxonomic scope" value="Bacteria"/>
</dbReference>
<dbReference type="SUPFAM" id="SSF55031">
    <property type="entry name" value="Bacterial exopeptidase dimerisation domain"/>
    <property type="match status" value="1"/>
</dbReference>
<dbReference type="NCBIfam" id="TIGR01900">
    <property type="entry name" value="dapE-gram_pos"/>
    <property type="match status" value="1"/>
</dbReference>
<evidence type="ECO:0000313" key="16">
    <source>
        <dbReference type="EMBL" id="ABK53615.1"/>
    </source>
</evidence>
<proteinExistence type="predicted"/>
<sequence length="375" mass="39856">MTSVLDLGADAGELAAALVDIRSVSGEEQAIADAVEAALSRLDHLQVYRFGNVVAARTRAAGNAAGRRRVVLAGHLDTVPPADNLPARREGNLLHGCGAVDMKGGLAVMLRLAARLDQPAVDVVYIFYDCEEVEASRNGLGRLAREHPDQVSADFAVLLEPSNATVEAGCQGTMRVEITLHGVRAHTARSWLGLNAIHAAAPVLQRLAEYQPRTVEIDGCVYREGLSAVRIDGGVAGNVVPDRCVVTVNYRFAPDRTVDDAHAHLQEVFAGFELAVVDAAPAAPPNLHAPAVVDFIDTVGKPVAAKYGWTDVARFAILGIPAVNYGPGDPNLAHRGDEQVDVRQIAECESVLERYLLTVPGPTGRTAAGQPWSER</sequence>
<dbReference type="Pfam" id="PF07687">
    <property type="entry name" value="M20_dimer"/>
    <property type="match status" value="1"/>
</dbReference>
<dbReference type="GO" id="GO:0009089">
    <property type="term" value="P:lysine biosynthetic process via diaminopimelate"/>
    <property type="evidence" value="ECO:0007669"/>
    <property type="project" value="UniProtKB-UniRule"/>
</dbReference>
<dbReference type="PANTHER" id="PTHR43808">
    <property type="entry name" value="ACETYLORNITHINE DEACETYLASE"/>
    <property type="match status" value="1"/>
</dbReference>
<evidence type="ECO:0000259" key="15">
    <source>
        <dbReference type="Pfam" id="PF07687"/>
    </source>
</evidence>
<evidence type="ECO:0000256" key="8">
    <source>
        <dbReference type="ARBA" id="ARBA00022801"/>
    </source>
</evidence>
<dbReference type="Pfam" id="PF01546">
    <property type="entry name" value="Peptidase_M20"/>
    <property type="match status" value="1"/>
</dbReference>
<comment type="cofactor">
    <cofactor evidence="2">
        <name>Zn(2+)</name>
        <dbReference type="ChEBI" id="CHEBI:29105"/>
    </cofactor>
</comment>
<accession>A0LW05</accession>
<dbReference type="SUPFAM" id="SSF53187">
    <property type="entry name" value="Zn-dependent exopeptidases"/>
    <property type="match status" value="1"/>
</dbReference>
<dbReference type="GO" id="GO:0008777">
    <property type="term" value="F:acetylornithine deacetylase activity"/>
    <property type="evidence" value="ECO:0007669"/>
    <property type="project" value="TreeGrafter"/>
</dbReference>
<dbReference type="GO" id="GO:0019877">
    <property type="term" value="P:diaminopimelate biosynthetic process"/>
    <property type="evidence" value="ECO:0007669"/>
    <property type="project" value="UniProtKB-KW"/>
</dbReference>
<keyword evidence="6" id="KW-0028">Amino-acid biosynthesis</keyword>